<keyword evidence="5" id="KW-1185">Reference proteome</keyword>
<proteinExistence type="predicted"/>
<comment type="caution">
    <text evidence="4">The sequence shown here is derived from an EMBL/GenBank/DDBJ whole genome shotgun (WGS) entry which is preliminary data.</text>
</comment>
<dbReference type="Pfam" id="PF13385">
    <property type="entry name" value="Laminin_G_3"/>
    <property type="match status" value="4"/>
</dbReference>
<dbReference type="GO" id="GO:0005975">
    <property type="term" value="P:carbohydrate metabolic process"/>
    <property type="evidence" value="ECO:0007669"/>
    <property type="project" value="UniProtKB-ARBA"/>
</dbReference>
<sequence>MLLFAWLSIAGYSNAQAQEYGILRMNGSKYATHFNTGIDLQQALSQGTAGQATIEFWVRSTYDANYWELTDMSGNSSSLTLKTLSNNRLQFKLGSTNKIIDISSTGVTNNLWHHVAMSFQAGVVRLYLNGNKVGEFVATMPTLTHRYLYFYRLANNSKLLEIAEIRAWNRTRSNNEIARDHWRSFAKMSTSELNDLKSNQGLHALLGEHSTASTAAATINSQLEVLHWGDLLDANRRGTGVHKYNTQTLMEVRNDIEHPILKNQNVFLSATKGTHTNTVVLSWPHIDGVNSYAVQINGTPIGSLASGTTAPGDLLTFDVAAQSSLSNVIVPGQVALYTVVAQGVDATGSDHGFVFHNGTLSGKIQSSSQVGTPNVAVTMGNPTLPGSALQLNNSSAPLIVNNADVFRNAGIAQDFMVEFWYKGSAGGNNTVFKTGNVEIQMLSTGAIRALHGNGSEYIRLNTNAVTDNNWHHYAIVFAQTGGRIYVDQGKTVGTGSAAILTAQATNATTYTHNGIGSVSSFEINAATGSAYSLDELRIWAVNRENVNIDGNERPETDDELNARLDAQVHKHWAYMISGNNTAYNDLLLYYRFDLLKSDNTSQEVYNQAEDTQGGYTATSSANLNDTDVPVLKYVAYTNSGGEYTMERINFGNGSLALQVEPIKTNHTFNPTYQNITLQTSNNHDREDIDFTDESNFNVSGNVYYHEGGVEYPVPIDQTFEFASGSNPSASNYQTIYDGSSTPVGTDAFGQYNLSLPIGLQHFRVANPLRNRTFGAQSLQFDGENDYVKSANAWSTSTRSITWSGFVKRGDFSGTTVPTLQTILQAGNIRVVLRDNAYLALYQNNTSLAEVAFGGSTDWQFFAFTYNASSQQLLLYADASLQATASATVTPDALGGHIYLGAKDGSSEYFKGHLHLIEQRSEAYGLSNLADLKAGNYIAGDEALLVASFSFDENLAGSEVLRLVSKTTDSQDLALNRLVDPSDESTMPAFSTTTINPYVRQYKYEYAAQGNYAQTEQQVWNVTEPASSINFYNHTRYGITGNITIPCNNNIGLWDVTITRTDVQQPAYQKTFTASTTPSAADIFNSEGTVFTVEGLLPGIYKVELTNQDDNSIVKTEFGVDITQGWNTMNVAYNSPLQVAAKVIKVLDEDNTFQDLATNQYCSSNDHYTLEQQTQYQVALEFYEEYGSSKCYKSGTNYYVSGDLPQYHGKDDVVGSSPDAPFTSTSGQDTVVIWANYPNFVGEHTRSLRVNVTDQNTSTSLTAWVTGTVQDENQNFTLTYPSIKQVLYDPPGDGSSVTWAKGSEINYQTSFGDNQHIKSATKFSYGYSKETYIGGIGALDKAVEIELEQGGEGTFEFTSGGETTNSYSLTFNQAISTPSGVIPLPGAQSDMFIGNAEVVYMGSGKSITVSGCTATLTTEDATIATAPGVPFYYTRWAIENSVIPRLDDLITTLRAQLSNSNAEDEGQWDSLSDDDKERVTSIEEYDIQRKMWQSHLEKTLQNRQAVFGGSNNEAFKMKNAAGNESLPKSLAFSGSIDVNYEIGGNKSTSETREFSESLDLTTHYQNFINIGFGVVNVEGSIETGFGFTQSYGGGSSDSKSFELNLSDDDVEDQFNVLIRKDPLYPTPIIVAKAGQSMCPVEKNTVARIGAQLTVTNTTAWADLDGTAIFEVQMSNVQPLNEPVNAGFAKNLRVRIPINHLPTGIEMKVENLADAVLSSDGYSYPLEPGETKTIRIEAYRRGDDAPVSFSNIPLVLETDCGDPFDYYGGERTIIDFDDATGEPIYSDDKVIGDDKAAVVYNSDDTEYVRVRDVVRLNANFHAPCAGSMEVVAPANNWVVNSTSDNQLDFKFKPVTPHSTFAKVRIEFALENSNEPQFIKDVALAELGNADAQDYYSYTLHTDAIGADQAYRVRIIPVCGNEAEAWQTNTPSDWISGNIQRATPTIVSVTPLDGSTTSGALATATYNKALNANGVNPLSVSLRGILGGVAYTPKSAWFDQTNDQVTIPDQSVLDLDGSYTVEFWAKPNKTHSSVANTPIITKGSNIAISFAQGNKIYAGQSDALTDQSLDTDGWTHVAVVYIKGDSYNTLKIYLNGVLAKSTFSGVSNFTVNNSDLIIAQPNGSEGFKGGLDEIRIWNKALPEGVIRTNMHQRLIGTEDGLQAYYVLDDIAPAGEAIRDFTGKTSGTTQTGVTYVEKDQAAPLHLETIIHDIPVEVTTSADQTQVIIQPVATYAAELLEGALLTVNITDDRVTDAYGNPATGKSWTFRVDGNHVAWAPANHTLSQTAGSSGSFSASLVSSNASELTYEFTEVPMWLTADNPASQSNGKYVLPSGHTHPVTFTTAAWLSAGTYIGQVKAKVTQGATLLGYETLDVKVIVNCDETHLTLNPSDFFVSIAANFTLEKSGVPYTDAIGKTLLVRNNTGTLIGKGTVAQVGNEAKASLNIYSHDPHGNYTVYLWEATACQETPIGTGSFSNGNTVTQTLDADYQGKVQYSLKFNTAGIYWVSFRVSDVQDGTTLSLSNIQGFETGDIIIKHDESYIRADLNGELDITQSYKVEVRAPRTLQITGYSANTSHPIALAANPGYNDFRTDYNPLGYTRTDAISVAQAMARLNPDPTVGDVIIGQQGNAVYTQLSDNSTAWVGSLTHMIPNQGYAIKVANASTLNYSSVSTANVRTSSLVTAPVKTVMTDAQRLQLQVNPHAFARSSYLTGVLETQETLKNEQAYMVVAFVGNEVRGIAIPQQIEDKRYYFLTAYTHTATENLRFELVERHSGQRLPLDNSLKVQAAALEGSIAQPYVFRLSQEAQATQPTTTGLQLFQNTPNPVSGGFTHIGYRLPEAGQVRLSVHNAQGQEVAVLAEATQTAGQHSVRWDVPSGLAQGVYFYTLSTAQGTLTKRLVIQ</sequence>
<evidence type="ECO:0000313" key="4">
    <source>
        <dbReference type="EMBL" id="EAY27951.1"/>
    </source>
</evidence>
<feature type="domain" description="LamG-like jellyroll fold" evidence="3">
    <location>
        <begin position="2014"/>
        <end position="2141"/>
    </location>
</feature>
<accession>A1ZNR2</accession>
<evidence type="ECO:0000313" key="5">
    <source>
        <dbReference type="Proteomes" id="UP000004095"/>
    </source>
</evidence>
<reference evidence="4 5" key="1">
    <citation type="submission" date="2007-01" db="EMBL/GenBank/DDBJ databases">
        <authorList>
            <person name="Haygood M."/>
            <person name="Podell S."/>
            <person name="Anderson C."/>
            <person name="Hopkinson B."/>
            <person name="Roe K."/>
            <person name="Barbeau K."/>
            <person name="Gaasterland T."/>
            <person name="Ferriera S."/>
            <person name="Johnson J."/>
            <person name="Kravitz S."/>
            <person name="Beeson K."/>
            <person name="Sutton G."/>
            <person name="Rogers Y.-H."/>
            <person name="Friedman R."/>
            <person name="Frazier M."/>
            <person name="Venter J.C."/>
        </authorList>
    </citation>
    <scope>NUCLEOTIDE SEQUENCE [LARGE SCALE GENOMIC DNA]</scope>
    <source>
        <strain evidence="4 5">ATCC 23134</strain>
    </source>
</reference>
<keyword evidence="1" id="KW-0732">Signal</keyword>
<dbReference type="eggNOG" id="COG0708">
    <property type="taxonomic scope" value="Bacteria"/>
</dbReference>
<dbReference type="InterPro" id="IPR006558">
    <property type="entry name" value="LamG-like"/>
</dbReference>
<dbReference type="Gene3D" id="2.60.40.4070">
    <property type="match status" value="1"/>
</dbReference>
<organism evidence="4 5">
    <name type="scientific">Microscilla marina ATCC 23134</name>
    <dbReference type="NCBI Taxonomy" id="313606"/>
    <lineage>
        <taxon>Bacteria</taxon>
        <taxon>Pseudomonadati</taxon>
        <taxon>Bacteroidota</taxon>
        <taxon>Cytophagia</taxon>
        <taxon>Cytophagales</taxon>
        <taxon>Microscillaceae</taxon>
        <taxon>Microscilla</taxon>
    </lineage>
</organism>
<dbReference type="NCBIfam" id="TIGR04183">
    <property type="entry name" value="Por_Secre_tail"/>
    <property type="match status" value="1"/>
</dbReference>
<dbReference type="SMART" id="SM00560">
    <property type="entry name" value="LamGL"/>
    <property type="match status" value="1"/>
</dbReference>
<dbReference type="Gene3D" id="2.60.120.200">
    <property type="match status" value="4"/>
</dbReference>
<protein>
    <recommendedName>
        <fullName evidence="3">LamG-like jellyroll fold domain-containing protein</fullName>
    </recommendedName>
</protein>
<dbReference type="Proteomes" id="UP000004095">
    <property type="component" value="Unassembled WGS sequence"/>
</dbReference>
<dbReference type="InterPro" id="IPR026444">
    <property type="entry name" value="Secre_tail"/>
</dbReference>
<dbReference type="InterPro" id="IPR013320">
    <property type="entry name" value="ConA-like_dom_sf"/>
</dbReference>
<dbReference type="EMBL" id="AAWS01000019">
    <property type="protein sequence ID" value="EAY27951.1"/>
    <property type="molecule type" value="Genomic_DNA"/>
</dbReference>
<evidence type="ECO:0000256" key="2">
    <source>
        <dbReference type="ARBA" id="ARBA00023157"/>
    </source>
</evidence>
<dbReference type="GO" id="GO:0004553">
    <property type="term" value="F:hydrolase activity, hydrolyzing O-glycosyl compounds"/>
    <property type="evidence" value="ECO:0007669"/>
    <property type="project" value="UniProtKB-ARBA"/>
</dbReference>
<name>A1ZNR2_MICM2</name>
<evidence type="ECO:0000256" key="1">
    <source>
        <dbReference type="ARBA" id="ARBA00022729"/>
    </source>
</evidence>
<keyword evidence="2" id="KW-1015">Disulfide bond</keyword>
<gene>
    <name evidence="4" type="ORF">M23134_02620</name>
</gene>
<evidence type="ECO:0000259" key="3">
    <source>
        <dbReference type="SMART" id="SM00560"/>
    </source>
</evidence>
<dbReference type="eggNOG" id="COG1572">
    <property type="taxonomic scope" value="Bacteria"/>
</dbReference>
<dbReference type="SUPFAM" id="SSF49899">
    <property type="entry name" value="Concanavalin A-like lectins/glucanases"/>
    <property type="match status" value="4"/>
</dbReference>